<organism evidence="3 4">
    <name type="scientific">Lepraria finkii</name>
    <dbReference type="NCBI Taxonomy" id="1340010"/>
    <lineage>
        <taxon>Eukaryota</taxon>
        <taxon>Fungi</taxon>
        <taxon>Dikarya</taxon>
        <taxon>Ascomycota</taxon>
        <taxon>Pezizomycotina</taxon>
        <taxon>Lecanoromycetes</taxon>
        <taxon>OSLEUM clade</taxon>
        <taxon>Lecanoromycetidae</taxon>
        <taxon>Lecanorales</taxon>
        <taxon>Lecanorineae</taxon>
        <taxon>Stereocaulaceae</taxon>
        <taxon>Lepraria</taxon>
    </lineage>
</organism>
<dbReference type="Pfam" id="PF12874">
    <property type="entry name" value="zf-met"/>
    <property type="match status" value="1"/>
</dbReference>
<proteinExistence type="predicted"/>
<keyword evidence="1" id="KW-0863">Zinc-finger</keyword>
<dbReference type="InterPro" id="IPR036236">
    <property type="entry name" value="Znf_C2H2_sf"/>
</dbReference>
<dbReference type="SUPFAM" id="SSF57667">
    <property type="entry name" value="beta-beta-alpha zinc fingers"/>
    <property type="match status" value="1"/>
</dbReference>
<gene>
    <name evidence="3" type="ORF">ABVK25_005793</name>
</gene>
<dbReference type="InterPro" id="IPR013087">
    <property type="entry name" value="Znf_C2H2_type"/>
</dbReference>
<dbReference type="PROSITE" id="PS00028">
    <property type="entry name" value="ZINC_FINGER_C2H2_1"/>
    <property type="match status" value="1"/>
</dbReference>
<comment type="caution">
    <text evidence="3">The sequence shown here is derived from an EMBL/GenBank/DDBJ whole genome shotgun (WGS) entry which is preliminary data.</text>
</comment>
<dbReference type="PROSITE" id="PS50157">
    <property type="entry name" value="ZINC_FINGER_C2H2_2"/>
    <property type="match status" value="1"/>
</dbReference>
<dbReference type="Proteomes" id="UP001590951">
    <property type="component" value="Unassembled WGS sequence"/>
</dbReference>
<dbReference type="Gene3D" id="3.30.160.60">
    <property type="entry name" value="Classic Zinc Finger"/>
    <property type="match status" value="1"/>
</dbReference>
<evidence type="ECO:0000256" key="1">
    <source>
        <dbReference type="PROSITE-ProRule" id="PRU00042"/>
    </source>
</evidence>
<evidence type="ECO:0000313" key="3">
    <source>
        <dbReference type="EMBL" id="KAL2053864.1"/>
    </source>
</evidence>
<sequence length="103" mass="11647">MDRFNSKVLSSTQKKRKCKICDKRFICPSSLKAHMYSHTGEEPYACEADGFGRRFSVVSQSSPTCAAIVRFIRAIVFQITNHQRVYGHARSETGRCYHSGPVS</sequence>
<name>A0ABR4B7M8_9LECA</name>
<keyword evidence="1" id="KW-0479">Metal-binding</keyword>
<reference evidence="3 4" key="1">
    <citation type="submission" date="2024-09" db="EMBL/GenBank/DDBJ databases">
        <title>Rethinking Asexuality: The Enigmatic Case of Functional Sexual Genes in Lepraria (Stereocaulaceae).</title>
        <authorList>
            <person name="Doellman M."/>
            <person name="Sun Y."/>
            <person name="Barcenas-Pena A."/>
            <person name="Lumbsch H.T."/>
            <person name="Grewe F."/>
        </authorList>
    </citation>
    <scope>NUCLEOTIDE SEQUENCE [LARGE SCALE GENOMIC DNA]</scope>
    <source>
        <strain evidence="3 4">Grewe 0041</strain>
    </source>
</reference>
<keyword evidence="1" id="KW-0862">Zinc</keyword>
<dbReference type="EMBL" id="JBHFEH010000018">
    <property type="protein sequence ID" value="KAL2053864.1"/>
    <property type="molecule type" value="Genomic_DNA"/>
</dbReference>
<evidence type="ECO:0000313" key="4">
    <source>
        <dbReference type="Proteomes" id="UP001590951"/>
    </source>
</evidence>
<feature type="domain" description="C2H2-type" evidence="2">
    <location>
        <begin position="16"/>
        <end position="43"/>
    </location>
</feature>
<accession>A0ABR4B7M8</accession>
<evidence type="ECO:0000259" key="2">
    <source>
        <dbReference type="PROSITE" id="PS50157"/>
    </source>
</evidence>
<protein>
    <recommendedName>
        <fullName evidence="2">C2H2-type domain-containing protein</fullName>
    </recommendedName>
</protein>
<keyword evidence="4" id="KW-1185">Reference proteome</keyword>